<evidence type="ECO:0008006" key="5">
    <source>
        <dbReference type="Google" id="ProtNLM"/>
    </source>
</evidence>
<dbReference type="Gene3D" id="3.40.50.2000">
    <property type="entry name" value="Glycogen Phosphorylase B"/>
    <property type="match status" value="2"/>
</dbReference>
<accession>A0ABQ6P8Y7</accession>
<dbReference type="Pfam" id="PF13439">
    <property type="entry name" value="Glyco_transf_4"/>
    <property type="match status" value="1"/>
</dbReference>
<gene>
    <name evidence="3" type="ORF">NUTIK01_21340</name>
</gene>
<dbReference type="Pfam" id="PF13946">
    <property type="entry name" value="DUF4214"/>
    <property type="match status" value="1"/>
</dbReference>
<reference evidence="3 4" key="1">
    <citation type="submission" date="2023-06" db="EMBL/GenBank/DDBJ databases">
        <title>Draft genome sequence of Novosphingobium sp. strain IK01.</title>
        <authorList>
            <person name="Hatamoto M."/>
            <person name="Ikarashi T."/>
            <person name="Yamaguchi T."/>
        </authorList>
    </citation>
    <scope>NUCLEOTIDE SEQUENCE [LARGE SCALE GENOMIC DNA]</scope>
    <source>
        <strain evidence="3 4">IK01</strain>
    </source>
</reference>
<dbReference type="RefSeq" id="WP_317975048.1">
    <property type="nucleotide sequence ID" value="NZ_BTFW01000001.1"/>
</dbReference>
<dbReference type="PANTHER" id="PTHR12526:SF630">
    <property type="entry name" value="GLYCOSYLTRANSFERASE"/>
    <property type="match status" value="1"/>
</dbReference>
<feature type="domain" description="Glycosyltransferase subfamily 4-like N-terminal" evidence="1">
    <location>
        <begin position="132"/>
        <end position="288"/>
    </location>
</feature>
<feature type="domain" description="DUF4214" evidence="2">
    <location>
        <begin position="9"/>
        <end position="59"/>
    </location>
</feature>
<evidence type="ECO:0000313" key="4">
    <source>
        <dbReference type="Proteomes" id="UP001187221"/>
    </source>
</evidence>
<sequence>MKSANIKFSPDDYVAGLYRSMLGREPDPEGARGYVAALRKGASPVWVLAEIQNSAEYRARIAPPMEAAGSIAAAARVAKKKAIKDLDFIIKSSEKYFNDIDFFQRLDVSLFPAPAPRKIRTIGIYYWRMNNGGTERVTARQVQMWSAMGYRVILLTDQEPDPINDYEYGEDIQRFVLPERMMFNNYYPPRGRALADVLVREQVDLFVTNQWYELSTIWDVLVAKSLGIPSVIGWHNCFDAGIHGVDDLAVSYLRFLSYKHADAMVVLSQVDRVWFERWGITARMIHNPLTFDSLPATSAALTDNTIVWIARVERHQKRVDLLLKMFPLLLEQVPDAKLLVVGGGPDLQWAREYADSLNIRSRVHFVGYTTEVERYIKQASVHVMTSDFEGYPMVLGEVWSHGVPSVLFDLPQLEYLRTGKGHIVVRQGEIAEMADAVAGLLLNHARRRKLGSEAREVVSDIIADNLDIAWGRLFAEIETGRPVKPETLSTDVGSMKILIDLLGHRLLSLHRPNFPEPRLPVLPSAVPVQPPRKRRTRIAVKVAHAIAAPYYLAKKVTSARLIPERRLRTIDLSNVGLGDNLMIWAGLFTLLDMGVDVCAPACAIHVQPILAELAERLFGRFGLEVRRGAPHEPVGPIYSPLPPENWREWRDTYIGRDWRMNWVEALDRQKTFPRDGADLTFAKRVRLRVSEYVLFRRDSWVQATPSYIGYRVWLPLAVHHKVYPLQFMTQMKRSLGAVRHIFGDYVDNATPEADREAFRHRAAFPAGKSFQTIPPNVLAQVNARLGADTFACYVQNDSAWHSDFEKGGLEPQHIGDLMDTFRLVRYADSLLTTDSFTSHLAQFMRDDFVLVLSRDMRENIVHPGANPVIVAHHPACAPCNYQERYHFDTCVAGYKYCLAFNNAAFVDEIAAAVNV</sequence>
<dbReference type="EMBL" id="BTFW01000001">
    <property type="protein sequence ID" value="GMM61357.1"/>
    <property type="molecule type" value="Genomic_DNA"/>
</dbReference>
<evidence type="ECO:0000313" key="3">
    <source>
        <dbReference type="EMBL" id="GMM61357.1"/>
    </source>
</evidence>
<name>A0ABQ6P8Y7_9SPHN</name>
<dbReference type="Proteomes" id="UP001187221">
    <property type="component" value="Unassembled WGS sequence"/>
</dbReference>
<dbReference type="InterPro" id="IPR028098">
    <property type="entry name" value="Glyco_trans_4-like_N"/>
</dbReference>
<dbReference type="PANTHER" id="PTHR12526">
    <property type="entry name" value="GLYCOSYLTRANSFERASE"/>
    <property type="match status" value="1"/>
</dbReference>
<comment type="caution">
    <text evidence="3">The sequence shown here is derived from an EMBL/GenBank/DDBJ whole genome shotgun (WGS) entry which is preliminary data.</text>
</comment>
<dbReference type="InterPro" id="IPR025282">
    <property type="entry name" value="DUF4214"/>
</dbReference>
<evidence type="ECO:0000259" key="2">
    <source>
        <dbReference type="Pfam" id="PF13946"/>
    </source>
</evidence>
<organism evidence="3 4">
    <name type="scientific">Novosphingobium pituita</name>
    <dbReference type="NCBI Taxonomy" id="3056842"/>
    <lineage>
        <taxon>Bacteria</taxon>
        <taxon>Pseudomonadati</taxon>
        <taxon>Pseudomonadota</taxon>
        <taxon>Alphaproteobacteria</taxon>
        <taxon>Sphingomonadales</taxon>
        <taxon>Sphingomonadaceae</taxon>
        <taxon>Novosphingobium</taxon>
    </lineage>
</organism>
<proteinExistence type="predicted"/>
<keyword evidence="4" id="KW-1185">Reference proteome</keyword>
<evidence type="ECO:0000259" key="1">
    <source>
        <dbReference type="Pfam" id="PF13439"/>
    </source>
</evidence>
<protein>
    <recommendedName>
        <fullName evidence="5">Glycosyltransferase</fullName>
    </recommendedName>
</protein>
<dbReference type="SUPFAM" id="SSF53756">
    <property type="entry name" value="UDP-Glycosyltransferase/glycogen phosphorylase"/>
    <property type="match status" value="2"/>
</dbReference>
<dbReference type="Pfam" id="PF13692">
    <property type="entry name" value="Glyco_trans_1_4"/>
    <property type="match status" value="1"/>
</dbReference>